<comment type="caution">
    <text evidence="6">The sequence shown here is derived from an EMBL/GenBank/DDBJ whole genome shotgun (WGS) entry which is preliminary data.</text>
</comment>
<dbReference type="PROSITE" id="PS50404">
    <property type="entry name" value="GST_NTER"/>
    <property type="match status" value="1"/>
</dbReference>
<dbReference type="InterPro" id="IPR036249">
    <property type="entry name" value="Thioredoxin-like_sf"/>
</dbReference>
<evidence type="ECO:0000259" key="5">
    <source>
        <dbReference type="PROSITE" id="PS50405"/>
    </source>
</evidence>
<evidence type="ECO:0000256" key="2">
    <source>
        <dbReference type="ARBA" id="ARBA00022679"/>
    </source>
</evidence>
<dbReference type="PROSITE" id="PS50405">
    <property type="entry name" value="GST_CTER"/>
    <property type="match status" value="1"/>
</dbReference>
<dbReference type="PANTHER" id="PTHR44051:SF8">
    <property type="entry name" value="GLUTATHIONE S-TRANSFERASE GSTA"/>
    <property type="match status" value="1"/>
</dbReference>
<dbReference type="InterPro" id="IPR040079">
    <property type="entry name" value="Glutathione_S-Trfase"/>
</dbReference>
<feature type="domain" description="GST N-terminal" evidence="4">
    <location>
        <begin position="2"/>
        <end position="83"/>
    </location>
</feature>
<accession>A0A844GVP5</accession>
<dbReference type="Proteomes" id="UP000437131">
    <property type="component" value="Unassembled WGS sequence"/>
</dbReference>
<reference evidence="6 7" key="1">
    <citation type="submission" date="2019-11" db="EMBL/GenBank/DDBJ databases">
        <title>Isolation of a new High Light Tolerant Cyanobacteria.</title>
        <authorList>
            <person name="Dobson Z."/>
            <person name="Vaughn N."/>
            <person name="Vaughn M."/>
            <person name="Fromme P."/>
            <person name="Mazor Y."/>
        </authorList>
    </citation>
    <scope>NUCLEOTIDE SEQUENCE [LARGE SCALE GENOMIC DNA]</scope>
    <source>
        <strain evidence="6 7">0216</strain>
    </source>
</reference>
<dbReference type="FunFam" id="3.40.30.10:FF:000039">
    <property type="entry name" value="Glutathione S-transferase domain"/>
    <property type="match status" value="1"/>
</dbReference>
<evidence type="ECO:0000259" key="4">
    <source>
        <dbReference type="PROSITE" id="PS50404"/>
    </source>
</evidence>
<dbReference type="SUPFAM" id="SSF47616">
    <property type="entry name" value="GST C-terminal domain-like"/>
    <property type="match status" value="1"/>
</dbReference>
<feature type="domain" description="GST C-terminal" evidence="5">
    <location>
        <begin position="74"/>
        <end position="187"/>
    </location>
</feature>
<evidence type="ECO:0000313" key="7">
    <source>
        <dbReference type="Proteomes" id="UP000437131"/>
    </source>
</evidence>
<dbReference type="GO" id="GO:0016740">
    <property type="term" value="F:transferase activity"/>
    <property type="evidence" value="ECO:0007669"/>
    <property type="project" value="UniProtKB-KW"/>
</dbReference>
<dbReference type="SFLD" id="SFLDG00358">
    <property type="entry name" value="Main_(cytGST)"/>
    <property type="match status" value="1"/>
</dbReference>
<dbReference type="EMBL" id="WMIA01000010">
    <property type="protein sequence ID" value="MTF39111.1"/>
    <property type="molecule type" value="Genomic_DNA"/>
</dbReference>
<dbReference type="CDD" id="cd03046">
    <property type="entry name" value="GST_N_GTT1_like"/>
    <property type="match status" value="1"/>
</dbReference>
<dbReference type="SFLD" id="SFLDS00019">
    <property type="entry name" value="Glutathione_Transferase_(cytos"/>
    <property type="match status" value="1"/>
</dbReference>
<dbReference type="Gene3D" id="1.20.1050.10">
    <property type="match status" value="1"/>
</dbReference>
<protein>
    <submittedName>
        <fullName evidence="6">Glutathione S-transferase family protein</fullName>
    </submittedName>
</protein>
<evidence type="ECO:0000256" key="1">
    <source>
        <dbReference type="ARBA" id="ARBA00007409"/>
    </source>
</evidence>
<dbReference type="PANTHER" id="PTHR44051">
    <property type="entry name" value="GLUTATHIONE S-TRANSFERASE-RELATED"/>
    <property type="match status" value="1"/>
</dbReference>
<comment type="similarity">
    <text evidence="1 3">Belongs to the GST superfamily.</text>
</comment>
<keyword evidence="2 6" id="KW-0808">Transferase</keyword>
<dbReference type="InterPro" id="IPR004045">
    <property type="entry name" value="Glutathione_S-Trfase_N"/>
</dbReference>
<gene>
    <name evidence="6" type="ORF">GGC33_09240</name>
</gene>
<dbReference type="Pfam" id="PF02798">
    <property type="entry name" value="GST_N"/>
    <property type="match status" value="1"/>
</dbReference>
<dbReference type="Gene3D" id="3.40.30.10">
    <property type="entry name" value="Glutaredoxin"/>
    <property type="match status" value="1"/>
</dbReference>
<dbReference type="InterPro" id="IPR010987">
    <property type="entry name" value="Glutathione-S-Trfase_C-like"/>
</dbReference>
<organism evidence="6 7">
    <name type="scientific">Cyanobacterium aponinum 0216</name>
    <dbReference type="NCBI Taxonomy" id="2676140"/>
    <lineage>
        <taxon>Bacteria</taxon>
        <taxon>Bacillati</taxon>
        <taxon>Cyanobacteriota</taxon>
        <taxon>Cyanophyceae</taxon>
        <taxon>Oscillatoriophycideae</taxon>
        <taxon>Chroococcales</taxon>
        <taxon>Geminocystaceae</taxon>
        <taxon>Cyanobacterium</taxon>
    </lineage>
</organism>
<sequence>MDRKIKLYGGSRSRASIIQWYLEEIGADYEFILLDMANKEHLSPEFLKLNPIGKVPVIIDGDFILWESGAILLYLAEKYGQEIDSLETRSIFNQWILFANSTLSTGLFIEANREREISKLLPPLEKILQSHSFLLGDKLTVADIAVGSMLAYTQILLKLNLRDYPAISNYIDTISQRPAFSKTIGNR</sequence>
<dbReference type="InterPro" id="IPR036282">
    <property type="entry name" value="Glutathione-S-Trfase_C_sf"/>
</dbReference>
<dbReference type="InterPro" id="IPR004046">
    <property type="entry name" value="GST_C"/>
</dbReference>
<dbReference type="SUPFAM" id="SSF52833">
    <property type="entry name" value="Thioredoxin-like"/>
    <property type="match status" value="1"/>
</dbReference>
<proteinExistence type="inferred from homology"/>
<name>A0A844GVP5_9CHRO</name>
<dbReference type="AlphaFoldDB" id="A0A844GVP5"/>
<dbReference type="RefSeq" id="WP_155083853.1">
    <property type="nucleotide sequence ID" value="NZ_WMIA01000010.1"/>
</dbReference>
<evidence type="ECO:0000313" key="6">
    <source>
        <dbReference type="EMBL" id="MTF39111.1"/>
    </source>
</evidence>
<evidence type="ECO:0000256" key="3">
    <source>
        <dbReference type="RuleBase" id="RU003494"/>
    </source>
</evidence>
<dbReference type="Pfam" id="PF00043">
    <property type="entry name" value="GST_C"/>
    <property type="match status" value="1"/>
</dbReference>